<sequence length="1312" mass="144494">MSGMYEKYAEAMAKRKPVEGTNGERVALSFPALGLDDRFVKALQRAFPEVEKPTAVQEKVIPEILGGKDILLKDLTGSGKQDKFVEQDRSFGLVLGLLNKPRMIIHDEKGGRKRVITTLFIVPHRDLALQLLRWIERVTDALRPSPPLRSIAQVLVRVGGGTRGLEELKETAPHILICTPQALMDVYEREREALRLETVRTVVVDEVDCLIESDPRKVQKHAGATRTILDVIYAKRLRAATQHEEEDEDEDGEIDGAPDDLPQLIMTSATLTVRFRDYLLRECHWLNRGNLVKVRGDGEGDEAGRVLHSLLVVRPDGTVVNAEGAREPPPRAARETLAVEDERQDPDDHESKSDSCPDRRVEYARTQSPFNPHAVEAIATAFALDVPQIALVVVGSSAPVQRMVYELRQLGVNAEALDLLVERRGRAYLAQAGSGVEGVARNPRLLVATAATVRGLDMPQLSHVFLLGVPEGRAVEGYRHIAGRVGRFGRGGRVVSVVAEGEDGRMSRSSSSSSSSQSLSFSLSTGDVTLTIPTTRPGQQPSVFTTVLPGVFNVTYTITPTTTSTPTPTTSPTTSSSPSPTPDPFDTRVDPAFAVLGVILILTGLPSAFWGHKNRWTSFFLIGFYTLSLVCIVLILKFGVIPAINPPTQTLRGMFVLASSIAGIAGGAVAIFFWKGARYGIGAWGGFALGLWIQCFHNGGVIKSVGFRWILYIGCAVAGFALSTIPKIHYHVLLISTAFVGATSFMLGVDCFTTAGLKEFYVWNLGFPALFPKFTENHIQFPVSQTMQIELGLIGAVSLMGIAVQLRILKVLQKKMQEIAEETQKRDEEAELRAADRLATVDQERDAWEKDHPTLTKHGRQDSTMSSLPLMKEREDSASPIPDPRSSYLLDEPRPRHASGLSDFKVAPTPEDDLRRAARNSNQPVGSMLPNLDLGTRIQEDVPSSFIADDVMARPVQVSASELEDFKRKQELLAEIQTIRRSIDILKSETPIPSSSEASRRPSFASKRTLSLDATNVLQQQPSSHARPPREAAPPRARVHSMELSSLVNSPNDPITRPTSVPLKDSDWDSYIQERKLLQPPAGITPPIVTNRVPMAPAVQEALQRRKRRESALGVAAPSTDSSEDVPLARVIQQKPSNQLGPVTILPPRRASANIISPVPQLAANTRTRTFEELTERHREKLRDMQAPLTQAEREHAELEAARQRWDRSKALEKEAVTRRQAEKVAALEKRKKMEGGGGEHSRRSSGEAGRRHSRSLSADKLGNQGGTSSRRLSAMKVEDWQRYQQDAEMGVKTERGGVPFPQETRRKSRDA</sequence>
<name>A0ACB8HFC4_PSICU</name>
<keyword evidence="1" id="KW-0378">Hydrolase</keyword>
<keyword evidence="2" id="KW-1185">Reference proteome</keyword>
<keyword evidence="1" id="KW-0547">Nucleotide-binding</keyword>
<keyword evidence="1" id="KW-0067">ATP-binding</keyword>
<dbReference type="Proteomes" id="UP000664032">
    <property type="component" value="Unassembled WGS sequence"/>
</dbReference>
<keyword evidence="1" id="KW-0347">Helicase</keyword>
<gene>
    <name evidence="1" type="ORF">JR316_0000701</name>
</gene>
<proteinExistence type="predicted"/>
<organism evidence="1 2">
    <name type="scientific">Psilocybe cubensis</name>
    <name type="common">Psychedelic mushroom</name>
    <name type="synonym">Stropharia cubensis</name>
    <dbReference type="NCBI Taxonomy" id="181762"/>
    <lineage>
        <taxon>Eukaryota</taxon>
        <taxon>Fungi</taxon>
        <taxon>Dikarya</taxon>
        <taxon>Basidiomycota</taxon>
        <taxon>Agaricomycotina</taxon>
        <taxon>Agaricomycetes</taxon>
        <taxon>Agaricomycetidae</taxon>
        <taxon>Agaricales</taxon>
        <taxon>Agaricineae</taxon>
        <taxon>Strophariaceae</taxon>
        <taxon>Psilocybe</taxon>
    </lineage>
</organism>
<comment type="caution">
    <text evidence="1">The sequence shown here is derived from an EMBL/GenBank/DDBJ whole genome shotgun (WGS) entry which is preliminary data.</text>
</comment>
<accession>A0ACB8HFC4</accession>
<evidence type="ECO:0000313" key="1">
    <source>
        <dbReference type="EMBL" id="KAH9486636.1"/>
    </source>
</evidence>
<reference evidence="1" key="1">
    <citation type="submission" date="2021-10" db="EMBL/GenBank/DDBJ databases">
        <title>Psilocybe cubensis genome.</title>
        <authorList>
            <person name="Mckernan K.J."/>
            <person name="Crawford S."/>
            <person name="Trippe A."/>
            <person name="Kane L.T."/>
            <person name="Mclaughlin S."/>
        </authorList>
    </citation>
    <scope>NUCLEOTIDE SEQUENCE</scope>
    <source>
        <strain evidence="1">MGC-MH-2018</strain>
    </source>
</reference>
<protein>
    <submittedName>
        <fullName evidence="1">ATP-dependent RNA helicase DDX28</fullName>
    </submittedName>
</protein>
<dbReference type="EMBL" id="JAFIQS020000001">
    <property type="protein sequence ID" value="KAH9486636.1"/>
    <property type="molecule type" value="Genomic_DNA"/>
</dbReference>
<evidence type="ECO:0000313" key="2">
    <source>
        <dbReference type="Proteomes" id="UP000664032"/>
    </source>
</evidence>